<dbReference type="AlphaFoldDB" id="A0AA41QI67"/>
<protein>
    <submittedName>
        <fullName evidence="2">Uncharacterized protein</fullName>
    </submittedName>
</protein>
<dbReference type="EMBL" id="JAKGSG010000056">
    <property type="protein sequence ID" value="MCF4123200.1"/>
    <property type="molecule type" value="Genomic_DNA"/>
</dbReference>
<evidence type="ECO:0000313" key="2">
    <source>
        <dbReference type="EMBL" id="MCF4123200.1"/>
    </source>
</evidence>
<comment type="caution">
    <text evidence="2">The sequence shown here is derived from an EMBL/GenBank/DDBJ whole genome shotgun (WGS) entry which is preliminary data.</text>
</comment>
<name>A0AA41QI67_9MICO</name>
<gene>
    <name evidence="2" type="ORF">L1785_19710</name>
</gene>
<evidence type="ECO:0000256" key="1">
    <source>
        <dbReference type="SAM" id="MobiDB-lite"/>
    </source>
</evidence>
<sequence length="82" mass="8717">MPRIRWSSLLTVLGGGAVALAGLAGALTGHPWSWLPVALGLGIAVREVRFLQRARAGRILGNSQHQGRKARKDSSPNGPRAR</sequence>
<dbReference type="RefSeq" id="WP_236091013.1">
    <property type="nucleotide sequence ID" value="NZ_JAKGSG010000056.1"/>
</dbReference>
<accession>A0AA41QI67</accession>
<feature type="region of interest" description="Disordered" evidence="1">
    <location>
        <begin position="61"/>
        <end position="82"/>
    </location>
</feature>
<dbReference type="Proteomes" id="UP001165405">
    <property type="component" value="Unassembled WGS sequence"/>
</dbReference>
<proteinExistence type="predicted"/>
<evidence type="ECO:0000313" key="3">
    <source>
        <dbReference type="Proteomes" id="UP001165405"/>
    </source>
</evidence>
<reference evidence="2" key="1">
    <citation type="submission" date="2022-01" db="EMBL/GenBank/DDBJ databases">
        <title>Antribacter sp. nov., isolated from Guizhou of China.</title>
        <authorList>
            <person name="Chengliang C."/>
            <person name="Ya Z."/>
        </authorList>
    </citation>
    <scope>NUCLEOTIDE SEQUENCE</scope>
    <source>
        <strain evidence="2">KLBMP 9083</strain>
    </source>
</reference>
<keyword evidence="3" id="KW-1185">Reference proteome</keyword>
<organism evidence="2 3">
    <name type="scientific">Antribacter soli</name>
    <dbReference type="NCBI Taxonomy" id="2910976"/>
    <lineage>
        <taxon>Bacteria</taxon>
        <taxon>Bacillati</taxon>
        <taxon>Actinomycetota</taxon>
        <taxon>Actinomycetes</taxon>
        <taxon>Micrococcales</taxon>
        <taxon>Promicromonosporaceae</taxon>
        <taxon>Antribacter</taxon>
    </lineage>
</organism>